<dbReference type="UniPathway" id="UPA00056">
    <property type="reaction ID" value="UER00093"/>
</dbReference>
<sequence>MSEAQAPSMNVGSPDAPSVAVIIPAAGSGQRFGATTNKLFALLDGQPLWLHSVRRLRQNPMVGSIVMAVSDQDRVHFENDHAADLRTYEVQLVRGGTERSDSVQSALGYLADAKERLVAVHDAARPLIRQRDLDAVFTAANQTGAAILTVPVSGTVRRDLGERTETVDRRHLHIALTPQVFEAGLLRSAYAKHNGRPATDDAELVERCGHPVTLVCGGTDNLKITYPEDLIVAEAILRSQLAQDA</sequence>
<gene>
    <name evidence="3 4" type="primary">ispD</name>
    <name evidence="4" type="ORF">Pla22_18160</name>
</gene>
<comment type="similarity">
    <text evidence="3">Belongs to the IspD/TarI cytidylyltransferase family. IspD subfamily.</text>
</comment>
<dbReference type="RefSeq" id="WP_242631884.1">
    <property type="nucleotide sequence ID" value="NZ_SJPI01000001.1"/>
</dbReference>
<keyword evidence="3" id="KW-0414">Isoprene biosynthesis</keyword>
<protein>
    <recommendedName>
        <fullName evidence="3">2-C-methyl-D-erythritol 4-phosphate cytidylyltransferase</fullName>
        <ecNumber evidence="3">2.7.7.60</ecNumber>
    </recommendedName>
    <alternativeName>
        <fullName evidence="3">4-diphosphocytidyl-2C-methyl-D-erythritol synthase</fullName>
    </alternativeName>
    <alternativeName>
        <fullName evidence="3">MEP cytidylyltransferase</fullName>
        <shortName evidence="3">MCT</shortName>
    </alternativeName>
</protein>
<dbReference type="PANTHER" id="PTHR32125">
    <property type="entry name" value="2-C-METHYL-D-ERYTHRITOL 4-PHOSPHATE CYTIDYLYLTRANSFERASE, CHLOROPLASTIC"/>
    <property type="match status" value="1"/>
</dbReference>
<comment type="caution">
    <text evidence="4">The sequence shown here is derived from an EMBL/GenBank/DDBJ whole genome shotgun (WGS) entry which is preliminary data.</text>
</comment>
<organism evidence="4 5">
    <name type="scientific">Rubripirellula amarantea</name>
    <dbReference type="NCBI Taxonomy" id="2527999"/>
    <lineage>
        <taxon>Bacteria</taxon>
        <taxon>Pseudomonadati</taxon>
        <taxon>Planctomycetota</taxon>
        <taxon>Planctomycetia</taxon>
        <taxon>Pirellulales</taxon>
        <taxon>Pirellulaceae</taxon>
        <taxon>Rubripirellula</taxon>
    </lineage>
</organism>
<dbReference type="Proteomes" id="UP000316598">
    <property type="component" value="Unassembled WGS sequence"/>
</dbReference>
<feature type="site" description="Positions MEP for the nucleophilic attack" evidence="3">
    <location>
        <position position="169"/>
    </location>
</feature>
<dbReference type="InterPro" id="IPR029044">
    <property type="entry name" value="Nucleotide-diphossugar_trans"/>
</dbReference>
<dbReference type="NCBIfam" id="TIGR00453">
    <property type="entry name" value="ispD"/>
    <property type="match status" value="1"/>
</dbReference>
<evidence type="ECO:0000256" key="2">
    <source>
        <dbReference type="ARBA" id="ARBA00022695"/>
    </source>
</evidence>
<dbReference type="EC" id="2.7.7.60" evidence="3"/>
<evidence type="ECO:0000256" key="3">
    <source>
        <dbReference type="HAMAP-Rule" id="MF_00108"/>
    </source>
</evidence>
<keyword evidence="5" id="KW-1185">Reference proteome</keyword>
<dbReference type="CDD" id="cd02516">
    <property type="entry name" value="CDP-ME_synthetase"/>
    <property type="match status" value="1"/>
</dbReference>
<keyword evidence="1 3" id="KW-0808">Transferase</keyword>
<dbReference type="GO" id="GO:0019288">
    <property type="term" value="P:isopentenyl diphosphate biosynthetic process, methylerythritol 4-phosphate pathway"/>
    <property type="evidence" value="ECO:0007669"/>
    <property type="project" value="UniProtKB-UniRule"/>
</dbReference>
<keyword evidence="2 3" id="KW-0548">Nucleotidyltransferase</keyword>
<evidence type="ECO:0000313" key="5">
    <source>
        <dbReference type="Proteomes" id="UP000316598"/>
    </source>
</evidence>
<dbReference type="HAMAP" id="MF_00108">
    <property type="entry name" value="IspD"/>
    <property type="match status" value="1"/>
</dbReference>
<dbReference type="Pfam" id="PF01128">
    <property type="entry name" value="IspD"/>
    <property type="match status" value="1"/>
</dbReference>
<reference evidence="4 5" key="1">
    <citation type="submission" date="2019-02" db="EMBL/GenBank/DDBJ databases">
        <title>Deep-cultivation of Planctomycetes and their phenomic and genomic characterization uncovers novel biology.</title>
        <authorList>
            <person name="Wiegand S."/>
            <person name="Jogler M."/>
            <person name="Boedeker C."/>
            <person name="Pinto D."/>
            <person name="Vollmers J."/>
            <person name="Rivas-Marin E."/>
            <person name="Kohn T."/>
            <person name="Peeters S.H."/>
            <person name="Heuer A."/>
            <person name="Rast P."/>
            <person name="Oberbeckmann S."/>
            <person name="Bunk B."/>
            <person name="Jeske O."/>
            <person name="Meyerdierks A."/>
            <person name="Storesund J.E."/>
            <person name="Kallscheuer N."/>
            <person name="Luecker S."/>
            <person name="Lage O.M."/>
            <person name="Pohl T."/>
            <person name="Merkel B.J."/>
            <person name="Hornburger P."/>
            <person name="Mueller R.-W."/>
            <person name="Bruemmer F."/>
            <person name="Labrenz M."/>
            <person name="Spormann A.M."/>
            <person name="Op Den Camp H."/>
            <person name="Overmann J."/>
            <person name="Amann R."/>
            <person name="Jetten M.S.M."/>
            <person name="Mascher T."/>
            <person name="Medema M.H."/>
            <person name="Devos D.P."/>
            <person name="Kaster A.-K."/>
            <person name="Ovreas L."/>
            <person name="Rohde M."/>
            <person name="Galperin M.Y."/>
            <person name="Jogler C."/>
        </authorList>
    </citation>
    <scope>NUCLEOTIDE SEQUENCE [LARGE SCALE GENOMIC DNA]</scope>
    <source>
        <strain evidence="4 5">Pla22</strain>
    </source>
</reference>
<dbReference type="EMBL" id="SJPI01000001">
    <property type="protein sequence ID" value="TWT54181.1"/>
    <property type="molecule type" value="Genomic_DNA"/>
</dbReference>
<dbReference type="AlphaFoldDB" id="A0A5C5WVL7"/>
<evidence type="ECO:0000256" key="1">
    <source>
        <dbReference type="ARBA" id="ARBA00022679"/>
    </source>
</evidence>
<dbReference type="GO" id="GO:0050518">
    <property type="term" value="F:2-C-methyl-D-erythritol 4-phosphate cytidylyltransferase activity"/>
    <property type="evidence" value="ECO:0007669"/>
    <property type="project" value="UniProtKB-UniRule"/>
</dbReference>
<accession>A0A5C5WVL7</accession>
<comment type="function">
    <text evidence="3">Catalyzes the formation of 4-diphosphocytidyl-2-C-methyl-D-erythritol from CTP and 2-C-methyl-D-erythritol 4-phosphate (MEP).</text>
</comment>
<proteinExistence type="inferred from homology"/>
<dbReference type="PANTHER" id="PTHR32125:SF4">
    <property type="entry name" value="2-C-METHYL-D-ERYTHRITOL 4-PHOSPHATE CYTIDYLYLTRANSFERASE, CHLOROPLASTIC"/>
    <property type="match status" value="1"/>
</dbReference>
<comment type="pathway">
    <text evidence="3">Isoprenoid biosynthesis; isopentenyl diphosphate biosynthesis via DXP pathway; isopentenyl diphosphate from 1-deoxy-D-xylulose 5-phosphate: step 2/6.</text>
</comment>
<feature type="site" description="Transition state stabilizer" evidence="3">
    <location>
        <position position="31"/>
    </location>
</feature>
<dbReference type="Gene3D" id="3.90.550.10">
    <property type="entry name" value="Spore Coat Polysaccharide Biosynthesis Protein SpsA, Chain A"/>
    <property type="match status" value="1"/>
</dbReference>
<feature type="site" description="Positions MEP for the nucleophilic attack" evidence="3">
    <location>
        <position position="223"/>
    </location>
</feature>
<dbReference type="InterPro" id="IPR050088">
    <property type="entry name" value="IspD/TarI_cytidylyltransf_bact"/>
</dbReference>
<name>A0A5C5WVL7_9BACT</name>
<dbReference type="InterPro" id="IPR001228">
    <property type="entry name" value="IspD"/>
</dbReference>
<comment type="catalytic activity">
    <reaction evidence="3">
        <text>2-C-methyl-D-erythritol 4-phosphate + CTP + H(+) = 4-CDP-2-C-methyl-D-erythritol + diphosphate</text>
        <dbReference type="Rhea" id="RHEA:13429"/>
        <dbReference type="ChEBI" id="CHEBI:15378"/>
        <dbReference type="ChEBI" id="CHEBI:33019"/>
        <dbReference type="ChEBI" id="CHEBI:37563"/>
        <dbReference type="ChEBI" id="CHEBI:57823"/>
        <dbReference type="ChEBI" id="CHEBI:58262"/>
        <dbReference type="EC" id="2.7.7.60"/>
    </reaction>
</comment>
<dbReference type="SUPFAM" id="SSF53448">
    <property type="entry name" value="Nucleotide-diphospho-sugar transferases"/>
    <property type="match status" value="1"/>
</dbReference>
<dbReference type="FunFam" id="3.90.550.10:FF:000003">
    <property type="entry name" value="2-C-methyl-D-erythritol 4-phosphate cytidylyltransferase"/>
    <property type="match status" value="1"/>
</dbReference>
<dbReference type="InterPro" id="IPR034683">
    <property type="entry name" value="IspD/TarI"/>
</dbReference>
<feature type="site" description="Transition state stabilizer" evidence="3">
    <location>
        <position position="38"/>
    </location>
</feature>
<evidence type="ECO:0000313" key="4">
    <source>
        <dbReference type="EMBL" id="TWT54181.1"/>
    </source>
</evidence>